<reference evidence="2 3" key="1">
    <citation type="submission" date="2024-02" db="EMBL/GenBank/DDBJ databases">
        <title>A Gaetbulibacter species isolated from tidal flats and genomic insights of their niches.</title>
        <authorList>
            <person name="Ye Y."/>
        </authorList>
    </citation>
    <scope>NUCLEOTIDE SEQUENCE [LARGE SCALE GENOMIC DNA]</scope>
    <source>
        <strain evidence="2 3">KYW382</strain>
    </source>
</reference>
<protein>
    <recommendedName>
        <fullName evidence="4">Cytochrome c domain-containing protein</fullName>
    </recommendedName>
</protein>
<evidence type="ECO:0008006" key="4">
    <source>
        <dbReference type="Google" id="ProtNLM"/>
    </source>
</evidence>
<dbReference type="SUPFAM" id="SSF46626">
    <property type="entry name" value="Cytochrome c"/>
    <property type="match status" value="1"/>
</dbReference>
<feature type="chain" id="PRO_5045498940" description="Cytochrome c domain-containing protein" evidence="1">
    <location>
        <begin position="19"/>
        <end position="119"/>
    </location>
</feature>
<evidence type="ECO:0000313" key="2">
    <source>
        <dbReference type="EMBL" id="MFH6771521.1"/>
    </source>
</evidence>
<name>A0ABW7MXG7_9FLAO</name>
<dbReference type="EMBL" id="JBAWKB010000001">
    <property type="protein sequence ID" value="MFH6771521.1"/>
    <property type="molecule type" value="Genomic_DNA"/>
</dbReference>
<dbReference type="Proteomes" id="UP001610100">
    <property type="component" value="Unassembled WGS sequence"/>
</dbReference>
<gene>
    <name evidence="2" type="ORF">V8G58_06190</name>
</gene>
<comment type="caution">
    <text evidence="2">The sequence shown here is derived from an EMBL/GenBank/DDBJ whole genome shotgun (WGS) entry which is preliminary data.</text>
</comment>
<evidence type="ECO:0000313" key="3">
    <source>
        <dbReference type="Proteomes" id="UP001610100"/>
    </source>
</evidence>
<organism evidence="2 3">
    <name type="scientific">Gaetbulibacter aestuarii</name>
    <dbReference type="NCBI Taxonomy" id="1502358"/>
    <lineage>
        <taxon>Bacteria</taxon>
        <taxon>Pseudomonadati</taxon>
        <taxon>Bacteroidota</taxon>
        <taxon>Flavobacteriia</taxon>
        <taxon>Flavobacteriales</taxon>
        <taxon>Flavobacteriaceae</taxon>
        <taxon>Gaetbulibacter</taxon>
    </lineage>
</organism>
<dbReference type="RefSeq" id="WP_344740581.1">
    <property type="nucleotide sequence ID" value="NZ_BAABAY010000001.1"/>
</dbReference>
<keyword evidence="1" id="KW-0732">Signal</keyword>
<feature type="signal peptide" evidence="1">
    <location>
        <begin position="1"/>
        <end position="18"/>
    </location>
</feature>
<dbReference type="InterPro" id="IPR036909">
    <property type="entry name" value="Cyt_c-like_dom_sf"/>
</dbReference>
<keyword evidence="3" id="KW-1185">Reference proteome</keyword>
<evidence type="ECO:0000256" key="1">
    <source>
        <dbReference type="SAM" id="SignalP"/>
    </source>
</evidence>
<accession>A0ABW7MXG7</accession>
<proteinExistence type="predicted"/>
<sequence length="119" mass="12919">MKKLTIILTISISFFNCANDSLSDLTESGPLPNLVTYVKDVKPIMDNNCINCHGTTPINGANVSLVTYNQVKSAVQNNSLISRINATDPGNLMPQGGPKLPQNLIDTVIKWQTDGFVEN</sequence>